<dbReference type="EMBL" id="MU129082">
    <property type="protein sequence ID" value="KAF9507409.1"/>
    <property type="molecule type" value="Genomic_DNA"/>
</dbReference>
<dbReference type="PANTHER" id="PTHR33266">
    <property type="entry name" value="CHROMOSOME 15, WHOLE GENOME SHOTGUN SEQUENCE"/>
    <property type="match status" value="1"/>
</dbReference>
<dbReference type="OrthoDB" id="107110at2759"/>
<name>A0A9P6AKA7_9AGAM</name>
<comment type="caution">
    <text evidence="2">The sequence shown here is derived from an EMBL/GenBank/DDBJ whole genome shotgun (WGS) entry which is preliminary data.</text>
</comment>
<evidence type="ECO:0000313" key="3">
    <source>
        <dbReference type="Proteomes" id="UP000886523"/>
    </source>
</evidence>
<dbReference type="Proteomes" id="UP000886523">
    <property type="component" value="Unassembled WGS sequence"/>
</dbReference>
<evidence type="ECO:0000256" key="1">
    <source>
        <dbReference type="SAM" id="MobiDB-lite"/>
    </source>
</evidence>
<sequence length="638" mass="71440">MKNFQVGSFRPPQGSSSKNSPKGASEVAKILEQLLGRIDDCCESSQDTQKDHVKLMLYFDEAHILAQRKVPGDLDGKDMYDVLCSCFSLLPSSSVFVIYLSTQSDISDLAPRRSLSRSARARENPEALQAPITETPFDCSPRFPVNPGELKLEDVYTVDFMAQFGRPLFWTLLVGAGDQRDQVRSTIVDLARSKLILNSNISQNYDTVAPAAKTAVLDVLLNLDFEPRRQVALDRETQLVAGHMRVVFSVPKECEYIRSGYPSEPLLAEAASRQMDEFQQRASNPSINAMAQILQSEFNSGILDQGQRGEVVFRLLLSEAYRRAVREDHPDESSRNFSKGCKLTTFIGELFSASFGDQILTSLPDNVKSSTTFEAAFKDAVVRFTHFGKMADDSRTTTSALFAAFVRCMAIICWSSQETIDLLIPVLLEPREVLKESVMTGILIQVKRHKRKGRYHIDQQALKFFPSNHKSDSRPYITLVAELGIQLPIAPEATTKAKVKGKARVTASNPPQKKAKAKKTSSFLPSPGRLFISPKPELIAHPKDVHPRYSIVAYGCSNTVYNVISALDKPVFNFLLANRDILAEHPRPDEESLRAVRRMKPFWSAGSECYAWVNEPPLRNYEHLDDDDEGLFIGQYDE</sequence>
<reference evidence="2" key="1">
    <citation type="journal article" date="2020" name="Nat. Commun.">
        <title>Large-scale genome sequencing of mycorrhizal fungi provides insights into the early evolution of symbiotic traits.</title>
        <authorList>
            <person name="Miyauchi S."/>
            <person name="Kiss E."/>
            <person name="Kuo A."/>
            <person name="Drula E."/>
            <person name="Kohler A."/>
            <person name="Sanchez-Garcia M."/>
            <person name="Morin E."/>
            <person name="Andreopoulos B."/>
            <person name="Barry K.W."/>
            <person name="Bonito G."/>
            <person name="Buee M."/>
            <person name="Carver A."/>
            <person name="Chen C."/>
            <person name="Cichocki N."/>
            <person name="Clum A."/>
            <person name="Culley D."/>
            <person name="Crous P.W."/>
            <person name="Fauchery L."/>
            <person name="Girlanda M."/>
            <person name="Hayes R.D."/>
            <person name="Keri Z."/>
            <person name="LaButti K."/>
            <person name="Lipzen A."/>
            <person name="Lombard V."/>
            <person name="Magnuson J."/>
            <person name="Maillard F."/>
            <person name="Murat C."/>
            <person name="Nolan M."/>
            <person name="Ohm R.A."/>
            <person name="Pangilinan J."/>
            <person name="Pereira M.F."/>
            <person name="Perotto S."/>
            <person name="Peter M."/>
            <person name="Pfister S."/>
            <person name="Riley R."/>
            <person name="Sitrit Y."/>
            <person name="Stielow J.B."/>
            <person name="Szollosi G."/>
            <person name="Zifcakova L."/>
            <person name="Stursova M."/>
            <person name="Spatafora J.W."/>
            <person name="Tedersoo L."/>
            <person name="Vaario L.M."/>
            <person name="Yamada A."/>
            <person name="Yan M."/>
            <person name="Wang P."/>
            <person name="Xu J."/>
            <person name="Bruns T."/>
            <person name="Baldrian P."/>
            <person name="Vilgalys R."/>
            <person name="Dunand C."/>
            <person name="Henrissat B."/>
            <person name="Grigoriev I.V."/>
            <person name="Hibbett D."/>
            <person name="Nagy L.G."/>
            <person name="Martin F.M."/>
        </authorList>
    </citation>
    <scope>NUCLEOTIDE SEQUENCE</scope>
    <source>
        <strain evidence="2">UP504</strain>
    </source>
</reference>
<evidence type="ECO:0000313" key="2">
    <source>
        <dbReference type="EMBL" id="KAF9507409.1"/>
    </source>
</evidence>
<gene>
    <name evidence="2" type="ORF">BS47DRAFT_1351722</name>
</gene>
<feature type="region of interest" description="Disordered" evidence="1">
    <location>
        <begin position="1"/>
        <end position="24"/>
    </location>
</feature>
<accession>A0A9P6AKA7</accession>
<protein>
    <submittedName>
        <fullName evidence="2">Uncharacterized protein</fullName>
    </submittedName>
</protein>
<proteinExistence type="predicted"/>
<dbReference type="PANTHER" id="PTHR33266:SF1">
    <property type="entry name" value="F-BOX DOMAIN-CONTAINING PROTEIN"/>
    <property type="match status" value="1"/>
</dbReference>
<organism evidence="2 3">
    <name type="scientific">Hydnum rufescens UP504</name>
    <dbReference type="NCBI Taxonomy" id="1448309"/>
    <lineage>
        <taxon>Eukaryota</taxon>
        <taxon>Fungi</taxon>
        <taxon>Dikarya</taxon>
        <taxon>Basidiomycota</taxon>
        <taxon>Agaricomycotina</taxon>
        <taxon>Agaricomycetes</taxon>
        <taxon>Cantharellales</taxon>
        <taxon>Hydnaceae</taxon>
        <taxon>Hydnum</taxon>
    </lineage>
</organism>
<keyword evidence="3" id="KW-1185">Reference proteome</keyword>
<dbReference type="AlphaFoldDB" id="A0A9P6AKA7"/>
<feature type="compositionally biased region" description="Polar residues" evidence="1">
    <location>
        <begin position="13"/>
        <end position="22"/>
    </location>
</feature>